<sequence>MGIVKKSTDRLESRAAKKGIKRHRRDDARDAKLQRERDDRYFAHCNAANALRGQRWLAEFVAATAQADMGPRDQDVDMANLEDDAAPAKTYDKKEGKANRFRFKTFPSILTAAFPKGFIDNYRNPGEASFFPLWDAEVVASLRLALDFGSSIPKSGKRLQVYIFTLFEAALKVKAKNPTFLPAGKLVVPADRVAFFDLVSHTMSRHINAGGLPSYRYNLSIFVLGHIIDGMAAARQAYRDASPSSKVEGSQKELYVVRLVDRWIESFGGGQFLLQDLVFKSHDLITAAFRPATE</sequence>
<gene>
    <name evidence="2" type="ORF">B0T11DRAFT_296375</name>
</gene>
<keyword evidence="3" id="KW-1185">Reference proteome</keyword>
<organism evidence="2 3">
    <name type="scientific">Plectosphaerella cucumerina</name>
    <dbReference type="NCBI Taxonomy" id="40658"/>
    <lineage>
        <taxon>Eukaryota</taxon>
        <taxon>Fungi</taxon>
        <taxon>Dikarya</taxon>
        <taxon>Ascomycota</taxon>
        <taxon>Pezizomycotina</taxon>
        <taxon>Sordariomycetes</taxon>
        <taxon>Hypocreomycetidae</taxon>
        <taxon>Glomerellales</taxon>
        <taxon>Plectosphaerellaceae</taxon>
        <taxon>Plectosphaerella</taxon>
    </lineage>
</organism>
<feature type="region of interest" description="Disordered" evidence="1">
    <location>
        <begin position="1"/>
        <end position="32"/>
    </location>
</feature>
<evidence type="ECO:0000256" key="1">
    <source>
        <dbReference type="SAM" id="MobiDB-lite"/>
    </source>
</evidence>
<protein>
    <submittedName>
        <fullName evidence="2">Uncharacterized protein</fullName>
    </submittedName>
</protein>
<feature type="compositionally biased region" description="Basic and acidic residues" evidence="1">
    <location>
        <begin position="1"/>
        <end position="15"/>
    </location>
</feature>
<evidence type="ECO:0000313" key="3">
    <source>
        <dbReference type="Proteomes" id="UP000813385"/>
    </source>
</evidence>
<accession>A0A8K0TLX3</accession>
<reference evidence="2" key="1">
    <citation type="journal article" date="2021" name="Nat. Commun.">
        <title>Genetic determinants of endophytism in the Arabidopsis root mycobiome.</title>
        <authorList>
            <person name="Mesny F."/>
            <person name="Miyauchi S."/>
            <person name="Thiergart T."/>
            <person name="Pickel B."/>
            <person name="Atanasova L."/>
            <person name="Karlsson M."/>
            <person name="Huettel B."/>
            <person name="Barry K.W."/>
            <person name="Haridas S."/>
            <person name="Chen C."/>
            <person name="Bauer D."/>
            <person name="Andreopoulos W."/>
            <person name="Pangilinan J."/>
            <person name="LaButti K."/>
            <person name="Riley R."/>
            <person name="Lipzen A."/>
            <person name="Clum A."/>
            <person name="Drula E."/>
            <person name="Henrissat B."/>
            <person name="Kohler A."/>
            <person name="Grigoriev I.V."/>
            <person name="Martin F.M."/>
            <person name="Hacquard S."/>
        </authorList>
    </citation>
    <scope>NUCLEOTIDE SEQUENCE</scope>
    <source>
        <strain evidence="2">MPI-CAGE-AT-0016</strain>
    </source>
</reference>
<dbReference type="AlphaFoldDB" id="A0A8K0TLX3"/>
<name>A0A8K0TLX3_9PEZI</name>
<dbReference type="OrthoDB" id="10462897at2759"/>
<dbReference type="Proteomes" id="UP000813385">
    <property type="component" value="Unassembled WGS sequence"/>
</dbReference>
<proteinExistence type="predicted"/>
<evidence type="ECO:0000313" key="2">
    <source>
        <dbReference type="EMBL" id="KAH7368768.1"/>
    </source>
</evidence>
<dbReference type="EMBL" id="JAGPXD010000002">
    <property type="protein sequence ID" value="KAH7368768.1"/>
    <property type="molecule type" value="Genomic_DNA"/>
</dbReference>
<comment type="caution">
    <text evidence="2">The sequence shown here is derived from an EMBL/GenBank/DDBJ whole genome shotgun (WGS) entry which is preliminary data.</text>
</comment>